<dbReference type="FunFam" id="3.80.30.20:FF:000003">
    <property type="entry name" value="CDK5 regulatory subunit-associated protein 1"/>
    <property type="match status" value="1"/>
</dbReference>
<sequence length="586" mass="66435">MKSIIKFRTNSLLPSIRSINSTYCRFHQTSTTTTSSEQELKPTKNVQTSKTKKQKPSPIVFSNRSKGPSLNDFLLSQATPSNAQAIHPPYLNLDIQTPKNYFVEVYGCQMNVNDTEILMSVMNSAGYKRTHNIEEAHVVFLVTCSIRENAESRIWHRLYDLKKMKIKDAFQTGKPPVVGIKGKLLEKDKLVDLVCGPDAYRSIPHLLHLSYNSEQNQGVANVILSADETYADIVPMRINPDAQSVFLSIMRGCNNMCSYCIVPFTRGIERSRPIESILDEVRRLSDQGIKEITLLGQNVNSYRDTSSESIYMTQGEKLAEGFNTIYKAKTGGIKFTELMDRVSLINPDIRIRFTSPHPKDFPDDLIHLIKERPNLCNTIHMPAQSGNTEVLDRMRRGYSREAYIALVDKIKSIIPNVSLSSDFIVGFCGETEAEHQDTVSLMEYVGYDMAYMFAYSMREKTHAHRKFQDDVSDGDKKRRLQDIIKVFHTRGFETLGKMVGTYQLLLIENIITHPNQLEKGRVFSGRTDGNHKAFVMMDPILKQQSPHLYNIKAGDYVVVKINKASSTSVSGTPVEFCSVSEFAKKY</sequence>
<comment type="similarity">
    <text evidence="2">Belongs to the methylthiotransferase family. MiaB subfamily.</text>
</comment>
<dbReference type="Gene3D" id="3.80.30.20">
    <property type="entry name" value="tm_1862 like domain"/>
    <property type="match status" value="1"/>
</dbReference>
<keyword evidence="6" id="KW-0408">Iron</keyword>
<dbReference type="SFLD" id="SFLDG01061">
    <property type="entry name" value="methylthiotransferase"/>
    <property type="match status" value="1"/>
</dbReference>
<dbReference type="InterPro" id="IPR006638">
    <property type="entry name" value="Elp3/MiaA/NifB-like_rSAM"/>
</dbReference>
<dbReference type="PROSITE" id="PS51918">
    <property type="entry name" value="RADICAL_SAM"/>
    <property type="match status" value="1"/>
</dbReference>
<evidence type="ECO:0000256" key="5">
    <source>
        <dbReference type="ARBA" id="ARBA00022723"/>
    </source>
</evidence>
<dbReference type="NCBIfam" id="TIGR01574">
    <property type="entry name" value="miaB-methiolase"/>
    <property type="match status" value="1"/>
</dbReference>
<dbReference type="SUPFAM" id="SSF102114">
    <property type="entry name" value="Radical SAM enzymes"/>
    <property type="match status" value="1"/>
</dbReference>
<dbReference type="Gene3D" id="3.40.50.12160">
    <property type="entry name" value="Methylthiotransferase, N-terminal domain"/>
    <property type="match status" value="1"/>
</dbReference>
<dbReference type="OrthoDB" id="190098at2759"/>
<name>A0A137NT59_CONC2</name>
<keyword evidence="3" id="KW-0004">4Fe-4S</keyword>
<dbReference type="SFLD" id="SFLDF00413">
    <property type="entry name" value="CDK5RAP1"/>
    <property type="match status" value="1"/>
</dbReference>
<dbReference type="Proteomes" id="UP000070444">
    <property type="component" value="Unassembled WGS sequence"/>
</dbReference>
<dbReference type="GO" id="GO:0005739">
    <property type="term" value="C:mitochondrion"/>
    <property type="evidence" value="ECO:0007669"/>
    <property type="project" value="TreeGrafter"/>
</dbReference>
<dbReference type="STRING" id="796925.A0A137NT59"/>
<dbReference type="Pfam" id="PF04055">
    <property type="entry name" value="Radical_SAM"/>
    <property type="match status" value="1"/>
</dbReference>
<evidence type="ECO:0000256" key="7">
    <source>
        <dbReference type="ARBA" id="ARBA00023014"/>
    </source>
</evidence>
<dbReference type="InterPro" id="IPR005839">
    <property type="entry name" value="Methylthiotransferase"/>
</dbReference>
<protein>
    <submittedName>
        <fullName evidence="11">Uncharacterized protein</fullName>
    </submittedName>
</protein>
<gene>
    <name evidence="11" type="ORF">CONCODRAFT_80633</name>
</gene>
<keyword evidence="12" id="KW-1185">Reference proteome</keyword>
<dbReference type="GO" id="GO:0080090">
    <property type="term" value="P:regulation of primary metabolic process"/>
    <property type="evidence" value="ECO:0007669"/>
    <property type="project" value="UniProtKB-ARBA"/>
</dbReference>
<evidence type="ECO:0000313" key="11">
    <source>
        <dbReference type="EMBL" id="KXN65975.1"/>
    </source>
</evidence>
<dbReference type="SFLD" id="SFLDG01082">
    <property type="entry name" value="B12-binding_domain_containing"/>
    <property type="match status" value="1"/>
</dbReference>
<evidence type="ECO:0000256" key="2">
    <source>
        <dbReference type="ARBA" id="ARBA00009815"/>
    </source>
</evidence>
<dbReference type="GO" id="GO:0060255">
    <property type="term" value="P:regulation of macromolecule metabolic process"/>
    <property type="evidence" value="ECO:0007669"/>
    <property type="project" value="UniProtKB-ARBA"/>
</dbReference>
<dbReference type="CDD" id="cd01335">
    <property type="entry name" value="Radical_SAM"/>
    <property type="match status" value="1"/>
</dbReference>
<keyword evidence="7" id="KW-0411">Iron-sulfur</keyword>
<dbReference type="GO" id="GO:0051539">
    <property type="term" value="F:4 iron, 4 sulfur cluster binding"/>
    <property type="evidence" value="ECO:0007669"/>
    <property type="project" value="UniProtKB-KW"/>
</dbReference>
<dbReference type="OMA" id="CEHFHIP"/>
<keyword evidence="5" id="KW-0479">Metal-binding</keyword>
<dbReference type="InterPro" id="IPR007197">
    <property type="entry name" value="rSAM"/>
</dbReference>
<dbReference type="InterPro" id="IPR013848">
    <property type="entry name" value="Methylthiotransferase_N"/>
</dbReference>
<comment type="cofactor">
    <cofactor evidence="1">
        <name>[4Fe-4S] cluster</name>
        <dbReference type="ChEBI" id="CHEBI:49883"/>
    </cofactor>
</comment>
<proteinExistence type="inferred from homology"/>
<evidence type="ECO:0000256" key="8">
    <source>
        <dbReference type="SAM" id="MobiDB-lite"/>
    </source>
</evidence>
<dbReference type="FunFam" id="3.40.50.12160:FF:000003">
    <property type="entry name" value="CDK5 regulatory subunit-associated protein 1"/>
    <property type="match status" value="1"/>
</dbReference>
<dbReference type="GO" id="GO:0046872">
    <property type="term" value="F:metal ion binding"/>
    <property type="evidence" value="ECO:0007669"/>
    <property type="project" value="UniProtKB-KW"/>
</dbReference>
<evidence type="ECO:0000256" key="4">
    <source>
        <dbReference type="ARBA" id="ARBA00022691"/>
    </source>
</evidence>
<dbReference type="Pfam" id="PF00919">
    <property type="entry name" value="UPF0004"/>
    <property type="match status" value="1"/>
</dbReference>
<feature type="region of interest" description="Disordered" evidence="8">
    <location>
        <begin position="30"/>
        <end position="61"/>
    </location>
</feature>
<evidence type="ECO:0000313" key="12">
    <source>
        <dbReference type="Proteomes" id="UP000070444"/>
    </source>
</evidence>
<evidence type="ECO:0000259" key="9">
    <source>
        <dbReference type="PROSITE" id="PS51449"/>
    </source>
</evidence>
<accession>A0A137NT59</accession>
<reference evidence="11 12" key="1">
    <citation type="journal article" date="2015" name="Genome Biol. Evol.">
        <title>Phylogenomic analyses indicate that early fungi evolved digesting cell walls of algal ancestors of land plants.</title>
        <authorList>
            <person name="Chang Y."/>
            <person name="Wang S."/>
            <person name="Sekimoto S."/>
            <person name="Aerts A.L."/>
            <person name="Choi C."/>
            <person name="Clum A."/>
            <person name="LaButti K.M."/>
            <person name="Lindquist E.A."/>
            <person name="Yee Ngan C."/>
            <person name="Ohm R.A."/>
            <person name="Salamov A.A."/>
            <person name="Grigoriev I.V."/>
            <person name="Spatafora J.W."/>
            <person name="Berbee M.L."/>
        </authorList>
    </citation>
    <scope>NUCLEOTIDE SEQUENCE [LARGE SCALE GENOMIC DNA]</scope>
    <source>
        <strain evidence="11 12">NRRL 28638</strain>
    </source>
</reference>
<dbReference type="GO" id="GO:0005829">
    <property type="term" value="C:cytosol"/>
    <property type="evidence" value="ECO:0007669"/>
    <property type="project" value="TreeGrafter"/>
</dbReference>
<dbReference type="SFLD" id="SFLDS00029">
    <property type="entry name" value="Radical_SAM"/>
    <property type="match status" value="1"/>
</dbReference>
<dbReference type="InterPro" id="IPR038135">
    <property type="entry name" value="Methylthiotransferase_N_sf"/>
</dbReference>
<evidence type="ECO:0000256" key="3">
    <source>
        <dbReference type="ARBA" id="ARBA00022485"/>
    </source>
</evidence>
<organism evidence="11 12">
    <name type="scientific">Conidiobolus coronatus (strain ATCC 28846 / CBS 209.66 / NRRL 28638)</name>
    <name type="common">Delacroixia coronata</name>
    <dbReference type="NCBI Taxonomy" id="796925"/>
    <lineage>
        <taxon>Eukaryota</taxon>
        <taxon>Fungi</taxon>
        <taxon>Fungi incertae sedis</taxon>
        <taxon>Zoopagomycota</taxon>
        <taxon>Entomophthoromycotina</taxon>
        <taxon>Entomophthoromycetes</taxon>
        <taxon>Entomophthorales</taxon>
        <taxon>Ancylistaceae</taxon>
        <taxon>Conidiobolus</taxon>
    </lineage>
</organism>
<dbReference type="NCBIfam" id="TIGR00089">
    <property type="entry name" value="MiaB/RimO family radical SAM methylthiotransferase"/>
    <property type="match status" value="1"/>
</dbReference>
<dbReference type="PROSITE" id="PS51449">
    <property type="entry name" value="MTTASE_N"/>
    <property type="match status" value="1"/>
</dbReference>
<dbReference type="EMBL" id="KQ964787">
    <property type="protein sequence ID" value="KXN65975.1"/>
    <property type="molecule type" value="Genomic_DNA"/>
</dbReference>
<dbReference type="InterPro" id="IPR023404">
    <property type="entry name" value="rSAM_horseshoe"/>
</dbReference>
<dbReference type="InterPro" id="IPR058240">
    <property type="entry name" value="rSAM_sf"/>
</dbReference>
<dbReference type="GO" id="GO:0035597">
    <property type="term" value="F:tRNA-2-methylthio-N(6)-dimethylallyladenosine(37) synthase activity"/>
    <property type="evidence" value="ECO:0007669"/>
    <property type="project" value="TreeGrafter"/>
</dbReference>
<feature type="domain" description="MTTase N-terminal" evidence="9">
    <location>
        <begin position="99"/>
        <end position="212"/>
    </location>
</feature>
<dbReference type="PANTHER" id="PTHR43020">
    <property type="entry name" value="CDK5 REGULATORY SUBUNIT-ASSOCIATED PROTEIN 1"/>
    <property type="match status" value="1"/>
</dbReference>
<dbReference type="AlphaFoldDB" id="A0A137NT59"/>
<evidence type="ECO:0000256" key="6">
    <source>
        <dbReference type="ARBA" id="ARBA00023004"/>
    </source>
</evidence>
<evidence type="ECO:0000256" key="1">
    <source>
        <dbReference type="ARBA" id="ARBA00001966"/>
    </source>
</evidence>
<dbReference type="PANTHER" id="PTHR43020:SF2">
    <property type="entry name" value="MITOCHONDRIAL TRNA METHYLTHIOTRANSFERASE CDK5RAP1"/>
    <property type="match status" value="1"/>
</dbReference>
<dbReference type="SMART" id="SM00729">
    <property type="entry name" value="Elp3"/>
    <property type="match status" value="1"/>
</dbReference>
<feature type="domain" description="Radical SAM core" evidence="10">
    <location>
        <begin position="239"/>
        <end position="493"/>
    </location>
</feature>
<evidence type="ECO:0000259" key="10">
    <source>
        <dbReference type="PROSITE" id="PS51918"/>
    </source>
</evidence>
<keyword evidence="4" id="KW-0949">S-adenosyl-L-methionine</keyword>
<dbReference type="InterPro" id="IPR020612">
    <property type="entry name" value="Methylthiotransferase_CS"/>
</dbReference>
<dbReference type="PROSITE" id="PS01278">
    <property type="entry name" value="MTTASE_RADICAL"/>
    <property type="match status" value="1"/>
</dbReference>